<evidence type="ECO:0000256" key="7">
    <source>
        <dbReference type="RuleBase" id="RU361217"/>
    </source>
</evidence>
<comment type="catalytic activity">
    <reaction evidence="7">
        <text>a quinone + sn-glycerol 3-phosphate = dihydroxyacetone phosphate + a quinol</text>
        <dbReference type="Rhea" id="RHEA:18977"/>
        <dbReference type="ChEBI" id="CHEBI:24646"/>
        <dbReference type="ChEBI" id="CHEBI:57597"/>
        <dbReference type="ChEBI" id="CHEBI:57642"/>
        <dbReference type="ChEBI" id="CHEBI:132124"/>
        <dbReference type="EC" id="1.1.5.3"/>
    </reaction>
</comment>
<evidence type="ECO:0000256" key="3">
    <source>
        <dbReference type="ARBA" id="ARBA00022630"/>
    </source>
</evidence>
<dbReference type="Pfam" id="PF01266">
    <property type="entry name" value="DAO"/>
    <property type="match status" value="1"/>
</dbReference>
<dbReference type="Gene3D" id="3.50.50.60">
    <property type="entry name" value="FAD/NAD(P)-binding domain"/>
    <property type="match status" value="3"/>
</dbReference>
<dbReference type="EMBL" id="CP114014">
    <property type="protein sequence ID" value="XAY05289.1"/>
    <property type="molecule type" value="Genomic_DNA"/>
</dbReference>
<evidence type="ECO:0000256" key="1">
    <source>
        <dbReference type="ARBA" id="ARBA00001974"/>
    </source>
</evidence>
<dbReference type="PROSITE" id="PS00977">
    <property type="entry name" value="FAD_G3PDH_1"/>
    <property type="match status" value="1"/>
</dbReference>
<dbReference type="InterPro" id="IPR031656">
    <property type="entry name" value="DAO_C"/>
</dbReference>
<proteinExistence type="inferred from homology"/>
<dbReference type="AlphaFoldDB" id="A0AAU7AUG5"/>
<dbReference type="InterPro" id="IPR036188">
    <property type="entry name" value="FAD/NAD-bd_sf"/>
</dbReference>
<dbReference type="Pfam" id="PF16901">
    <property type="entry name" value="DAO_C"/>
    <property type="match status" value="1"/>
</dbReference>
<dbReference type="Gene3D" id="1.10.8.870">
    <property type="entry name" value="Alpha-glycerophosphate oxidase, cap domain"/>
    <property type="match status" value="1"/>
</dbReference>
<dbReference type="InterPro" id="IPR000447">
    <property type="entry name" value="G3P_DH_FAD-dep"/>
</dbReference>
<dbReference type="GO" id="GO:0046168">
    <property type="term" value="P:glycerol-3-phosphate catabolic process"/>
    <property type="evidence" value="ECO:0007669"/>
    <property type="project" value="TreeGrafter"/>
</dbReference>
<keyword evidence="4" id="KW-0319">Glycerol metabolism</keyword>
<dbReference type="SUPFAM" id="SSF54373">
    <property type="entry name" value="FAD-linked reductases, C-terminal domain"/>
    <property type="match status" value="1"/>
</dbReference>
<dbReference type="SUPFAM" id="SSF51905">
    <property type="entry name" value="FAD/NAD(P)-binding domain"/>
    <property type="match status" value="1"/>
</dbReference>
<evidence type="ECO:0000313" key="10">
    <source>
        <dbReference type="EMBL" id="XAY05289.1"/>
    </source>
</evidence>
<comment type="cofactor">
    <cofactor evidence="1 7">
        <name>FAD</name>
        <dbReference type="ChEBI" id="CHEBI:57692"/>
    </cofactor>
</comment>
<keyword evidence="3 7" id="KW-0285">Flavoprotein</keyword>
<name>A0AAU7AUG5_9ACTN</name>
<dbReference type="PROSITE" id="PS51257">
    <property type="entry name" value="PROKAR_LIPOPROTEIN"/>
    <property type="match status" value="1"/>
</dbReference>
<evidence type="ECO:0000256" key="4">
    <source>
        <dbReference type="ARBA" id="ARBA00022798"/>
    </source>
</evidence>
<sequence length="576" mass="61132">MIARGDAIAALAADEFDVVVVGGGITGAGCALDAATRGYSVALVEKADFASGTSSRSSKLVHGGLRYLQNFDLGLVREALLERQLNVKLAPHLVKPLPLVVAAFDGARPDRLVGVGLNLYDVMSVDKIRGRVGRRGVIPAGAEAATDLDGDGLADWAPDRHRIITGEEVVERLPALAGRAPTSGYLFYDCQTDDARLVLTVLQEAERFGAVCANGLNVTELHEENGRTRGVHVEDMATGDRFTVRAANVINATGVWADRLRPDELHDEAEVPRIAPSRGTHITLRHDQLPLVSGAIVPAGGGRTIFALPWLGGTLIGTTDNDYDESATPDGLNHIAPDPGDIEYLLDATNGYFGTSLTATDLTGAYAGVRPLISTGDPKKSVDISRKAELYETSSGMITITGGKLTTWRRMAKMTIDRLVERDARDAPCRTHEIPLGQSVAVEDLPRVEGVPEGAYEQLAGRYGHFAHDVLAIAAERGEFAQAVVPAVEGQVTPVDILAEVVHAARHEQARSVGDALLRRTRLGLTAARVVADPSAETARRVAAAMAPDLGWDESRVEAEAQAFLAEAAAEGIVTG</sequence>
<keyword evidence="5" id="KW-0274">FAD</keyword>
<evidence type="ECO:0000256" key="5">
    <source>
        <dbReference type="ARBA" id="ARBA00022827"/>
    </source>
</evidence>
<comment type="similarity">
    <text evidence="2 7">Belongs to the FAD-dependent glycerol-3-phosphate dehydrogenase family.</text>
</comment>
<dbReference type="KEGG" id="parq:DSM112329_02137"/>
<dbReference type="PANTHER" id="PTHR11985">
    <property type="entry name" value="GLYCEROL-3-PHOSPHATE DEHYDROGENASE"/>
    <property type="match status" value="1"/>
</dbReference>
<dbReference type="GO" id="GO:0004368">
    <property type="term" value="F:glycerol-3-phosphate dehydrogenase (quinone) activity"/>
    <property type="evidence" value="ECO:0007669"/>
    <property type="project" value="UniProtKB-EC"/>
</dbReference>
<dbReference type="InterPro" id="IPR038299">
    <property type="entry name" value="DAO_C_sf"/>
</dbReference>
<evidence type="ECO:0000256" key="6">
    <source>
        <dbReference type="ARBA" id="ARBA00023002"/>
    </source>
</evidence>
<gene>
    <name evidence="10" type="primary">glpD2</name>
    <name evidence="10" type="ORF">DSM112329_02137</name>
</gene>
<evidence type="ECO:0000259" key="8">
    <source>
        <dbReference type="Pfam" id="PF01266"/>
    </source>
</evidence>
<dbReference type="InterPro" id="IPR006076">
    <property type="entry name" value="FAD-dep_OxRdtase"/>
</dbReference>
<accession>A0AAU7AUG5</accession>
<dbReference type="GO" id="GO:0006071">
    <property type="term" value="P:glycerol metabolic process"/>
    <property type="evidence" value="ECO:0007669"/>
    <property type="project" value="UniProtKB-KW"/>
</dbReference>
<protein>
    <recommendedName>
        <fullName evidence="7">Glycerol-3-phosphate dehydrogenase</fullName>
        <ecNumber evidence="7">1.1.5.3</ecNumber>
    </recommendedName>
</protein>
<dbReference type="EC" id="1.1.5.3" evidence="7"/>
<dbReference type="PRINTS" id="PR01001">
    <property type="entry name" value="FADG3PDH"/>
</dbReference>
<feature type="domain" description="Alpha-glycerophosphate oxidase C-terminal" evidence="9">
    <location>
        <begin position="429"/>
        <end position="556"/>
    </location>
</feature>
<evidence type="ECO:0000259" key="9">
    <source>
        <dbReference type="Pfam" id="PF16901"/>
    </source>
</evidence>
<keyword evidence="6 7" id="KW-0560">Oxidoreductase</keyword>
<reference evidence="10" key="1">
    <citation type="submission" date="2022-12" db="EMBL/GenBank/DDBJ databases">
        <title>Paraconexibacter alkalitolerans sp. nov. and Baekduia alba sp. nov., isolated from soil and emended description of the genera Paraconexibacter (Chun et al., 2020) and Baekduia (An et al., 2020).</title>
        <authorList>
            <person name="Vieira S."/>
            <person name="Huber K.J."/>
            <person name="Geppert A."/>
            <person name="Wolf J."/>
            <person name="Neumann-Schaal M."/>
            <person name="Muesken M."/>
            <person name="Overmann J."/>
        </authorList>
    </citation>
    <scope>NUCLEOTIDE SEQUENCE</scope>
    <source>
        <strain evidence="10">AEG42_29</strain>
    </source>
</reference>
<feature type="domain" description="FAD dependent oxidoreductase" evidence="8">
    <location>
        <begin position="17"/>
        <end position="378"/>
    </location>
</feature>
<evidence type="ECO:0000256" key="2">
    <source>
        <dbReference type="ARBA" id="ARBA00007330"/>
    </source>
</evidence>
<dbReference type="PANTHER" id="PTHR11985:SF35">
    <property type="entry name" value="ANAEROBIC GLYCEROL-3-PHOSPHATE DEHYDROGENASE SUBUNIT A"/>
    <property type="match status" value="1"/>
</dbReference>
<dbReference type="RefSeq" id="WP_354701801.1">
    <property type="nucleotide sequence ID" value="NZ_CP114014.1"/>
</dbReference>
<dbReference type="GO" id="GO:0009331">
    <property type="term" value="C:glycerol-3-phosphate dehydrogenase (FAD) complex"/>
    <property type="evidence" value="ECO:0007669"/>
    <property type="project" value="UniProtKB-UniRule"/>
</dbReference>
<organism evidence="10">
    <name type="scientific">Paraconexibacter sp. AEG42_29</name>
    <dbReference type="NCBI Taxonomy" id="2997339"/>
    <lineage>
        <taxon>Bacteria</taxon>
        <taxon>Bacillati</taxon>
        <taxon>Actinomycetota</taxon>
        <taxon>Thermoleophilia</taxon>
        <taxon>Solirubrobacterales</taxon>
        <taxon>Paraconexibacteraceae</taxon>
        <taxon>Paraconexibacter</taxon>
    </lineage>
</organism>